<evidence type="ECO:0000313" key="2">
    <source>
        <dbReference type="Proteomes" id="UP000218811"/>
    </source>
</evidence>
<reference evidence="1 2" key="1">
    <citation type="journal article" date="2012" name="Science">
        <title>The Paleozoic origin of enzymatic lignin decomposition reconstructed from 31 fungal genomes.</title>
        <authorList>
            <person name="Floudas D."/>
            <person name="Binder M."/>
            <person name="Riley R."/>
            <person name="Barry K."/>
            <person name="Blanchette R.A."/>
            <person name="Henrissat B."/>
            <person name="Martinez A.T."/>
            <person name="Otillar R."/>
            <person name="Spatafora J.W."/>
            <person name="Yadav J.S."/>
            <person name="Aerts A."/>
            <person name="Benoit I."/>
            <person name="Boyd A."/>
            <person name="Carlson A."/>
            <person name="Copeland A."/>
            <person name="Coutinho P.M."/>
            <person name="de Vries R.P."/>
            <person name="Ferreira P."/>
            <person name="Findley K."/>
            <person name="Foster B."/>
            <person name="Gaskell J."/>
            <person name="Glotzer D."/>
            <person name="Gorecki P."/>
            <person name="Heitman J."/>
            <person name="Hesse C."/>
            <person name="Hori C."/>
            <person name="Igarashi K."/>
            <person name="Jurgens J.A."/>
            <person name="Kallen N."/>
            <person name="Kersten P."/>
            <person name="Kohler A."/>
            <person name="Kuees U."/>
            <person name="Kumar T.K.A."/>
            <person name="Kuo A."/>
            <person name="LaButti K."/>
            <person name="Larrondo L.F."/>
            <person name="Lindquist E."/>
            <person name="Ling A."/>
            <person name="Lombard V."/>
            <person name="Lucas S."/>
            <person name="Lundell T."/>
            <person name="Martin R."/>
            <person name="McLaughlin D.J."/>
            <person name="Morgenstern I."/>
            <person name="Morin E."/>
            <person name="Murat C."/>
            <person name="Nagy L.G."/>
            <person name="Nolan M."/>
            <person name="Ohm R.A."/>
            <person name="Patyshakuliyeva A."/>
            <person name="Rokas A."/>
            <person name="Ruiz-Duenas F.J."/>
            <person name="Sabat G."/>
            <person name="Salamov A."/>
            <person name="Samejima M."/>
            <person name="Schmutz J."/>
            <person name="Slot J.C."/>
            <person name="St John F."/>
            <person name="Stenlid J."/>
            <person name="Sun H."/>
            <person name="Sun S."/>
            <person name="Syed K."/>
            <person name="Tsang A."/>
            <person name="Wiebenga A."/>
            <person name="Young D."/>
            <person name="Pisabarro A."/>
            <person name="Eastwood D.C."/>
            <person name="Martin F."/>
            <person name="Cullen D."/>
            <person name="Grigoriev I.V."/>
            <person name="Hibbett D.S."/>
        </authorList>
    </citation>
    <scope>NUCLEOTIDE SEQUENCE [LARGE SCALE GENOMIC DNA]</scope>
    <source>
        <strain evidence="1 2">MD-104</strain>
    </source>
</reference>
<organism evidence="1 2">
    <name type="scientific">Wolfiporia cocos (strain MD-104)</name>
    <name type="common">Brown rot fungus</name>
    <dbReference type="NCBI Taxonomy" id="742152"/>
    <lineage>
        <taxon>Eukaryota</taxon>
        <taxon>Fungi</taxon>
        <taxon>Dikarya</taxon>
        <taxon>Basidiomycota</taxon>
        <taxon>Agaricomycotina</taxon>
        <taxon>Agaricomycetes</taxon>
        <taxon>Polyporales</taxon>
        <taxon>Phaeolaceae</taxon>
        <taxon>Wolfiporia</taxon>
    </lineage>
</organism>
<evidence type="ECO:0000313" key="1">
    <source>
        <dbReference type="EMBL" id="PCH38604.1"/>
    </source>
</evidence>
<accession>A0A2H3JPN4</accession>
<proteinExistence type="predicted"/>
<sequence length="205" mass="23449">MPQSTFALTSYSALAPALTAIRIRVVEEITVPRWRGDRNIMRAFDFHRALGFPLDDARRGRFNALQERDAMMFNDYAFGGSWELAIYIPLRGYQPYERRISQGGAGPYTVASMLLLIAQKVQEMIESTKACLATKQTSKSARRRSSLSTSLLRTCIRDRIIVLGPHCLSIDRPTRTLLPPNTCESDHSSNQRRPQQTYLYLYKER</sequence>
<dbReference type="Proteomes" id="UP000218811">
    <property type="component" value="Unassembled WGS sequence"/>
</dbReference>
<dbReference type="AlphaFoldDB" id="A0A2H3JPN4"/>
<dbReference type="EMBL" id="KB467942">
    <property type="protein sequence ID" value="PCH38604.1"/>
    <property type="molecule type" value="Genomic_DNA"/>
</dbReference>
<protein>
    <submittedName>
        <fullName evidence="1">Uncharacterized protein</fullName>
    </submittedName>
</protein>
<keyword evidence="2" id="KW-1185">Reference proteome</keyword>
<name>A0A2H3JPN4_WOLCO</name>
<gene>
    <name evidence="1" type="ORF">WOLCODRAFT_136354</name>
</gene>